<proteinExistence type="predicted"/>
<reference evidence="1 2" key="1">
    <citation type="journal article" date="2018" name="Nat. Genet.">
        <title>The Rosa genome provides new insights in the design of modern roses.</title>
        <authorList>
            <person name="Bendahmane M."/>
        </authorList>
    </citation>
    <scope>NUCLEOTIDE SEQUENCE [LARGE SCALE GENOMIC DNA]</scope>
    <source>
        <strain evidence="2">cv. Old Blush</strain>
    </source>
</reference>
<sequence>MDDVGNNLIKSFIFYSLLSIPNPILTLIPSETQVQNPKLGNLFFNFRIFFTHHLA</sequence>
<gene>
    <name evidence="1" type="ORF">RchiOBHm_Chr4g0385281</name>
</gene>
<dbReference type="AlphaFoldDB" id="A0A2P6QNW5"/>
<protein>
    <submittedName>
        <fullName evidence="1">Uncharacterized protein</fullName>
    </submittedName>
</protein>
<keyword evidence="2" id="KW-1185">Reference proteome</keyword>
<accession>A0A2P6QNW5</accession>
<comment type="caution">
    <text evidence="1">The sequence shown here is derived from an EMBL/GenBank/DDBJ whole genome shotgun (WGS) entry which is preliminary data.</text>
</comment>
<evidence type="ECO:0000313" key="1">
    <source>
        <dbReference type="EMBL" id="PRQ35879.1"/>
    </source>
</evidence>
<evidence type="ECO:0000313" key="2">
    <source>
        <dbReference type="Proteomes" id="UP000238479"/>
    </source>
</evidence>
<name>A0A2P6QNW5_ROSCH</name>
<dbReference type="Gramene" id="PRQ35879">
    <property type="protein sequence ID" value="PRQ35879"/>
    <property type="gene ID" value="RchiOBHm_Chr4g0385281"/>
</dbReference>
<dbReference type="Proteomes" id="UP000238479">
    <property type="component" value="Chromosome 4"/>
</dbReference>
<dbReference type="EMBL" id="PDCK01000042">
    <property type="protein sequence ID" value="PRQ35879.1"/>
    <property type="molecule type" value="Genomic_DNA"/>
</dbReference>
<organism evidence="1 2">
    <name type="scientific">Rosa chinensis</name>
    <name type="common">China rose</name>
    <dbReference type="NCBI Taxonomy" id="74649"/>
    <lineage>
        <taxon>Eukaryota</taxon>
        <taxon>Viridiplantae</taxon>
        <taxon>Streptophyta</taxon>
        <taxon>Embryophyta</taxon>
        <taxon>Tracheophyta</taxon>
        <taxon>Spermatophyta</taxon>
        <taxon>Magnoliopsida</taxon>
        <taxon>eudicotyledons</taxon>
        <taxon>Gunneridae</taxon>
        <taxon>Pentapetalae</taxon>
        <taxon>rosids</taxon>
        <taxon>fabids</taxon>
        <taxon>Rosales</taxon>
        <taxon>Rosaceae</taxon>
        <taxon>Rosoideae</taxon>
        <taxon>Rosoideae incertae sedis</taxon>
        <taxon>Rosa</taxon>
    </lineage>
</organism>